<dbReference type="RefSeq" id="WP_084519825.1">
    <property type="nucleotide sequence ID" value="NZ_QQAZ01000001.1"/>
</dbReference>
<dbReference type="OrthoDB" id="4569497at2"/>
<keyword evidence="4" id="KW-1185">Reference proteome</keyword>
<reference evidence="3 4" key="1">
    <citation type="submission" date="2018-07" db="EMBL/GenBank/DDBJ databases">
        <title>Genomic Encyclopedia of Type Strains, Phase IV (KMG-IV): sequencing the most valuable type-strain genomes for metagenomic binning, comparative biology and taxonomic classification.</title>
        <authorList>
            <person name="Goeker M."/>
        </authorList>
    </citation>
    <scope>NUCLEOTIDE SEQUENCE [LARGE SCALE GENOMIC DNA]</scope>
    <source>
        <strain evidence="3 4">DSM 44952</strain>
    </source>
</reference>
<dbReference type="Pfam" id="PF09203">
    <property type="entry name" value="MspA"/>
    <property type="match status" value="1"/>
</dbReference>
<dbReference type="Proteomes" id="UP000255355">
    <property type="component" value="Unassembled WGS sequence"/>
</dbReference>
<dbReference type="EMBL" id="QQAZ01000001">
    <property type="protein sequence ID" value="RDI55805.1"/>
    <property type="molecule type" value="Genomic_DNA"/>
</dbReference>
<dbReference type="InterPro" id="IPR036435">
    <property type="entry name" value="Leukocidin/porin_MspA_sf"/>
</dbReference>
<evidence type="ECO:0000313" key="3">
    <source>
        <dbReference type="EMBL" id="RDI55805.1"/>
    </source>
</evidence>
<evidence type="ECO:0000313" key="4">
    <source>
        <dbReference type="Proteomes" id="UP000255355"/>
    </source>
</evidence>
<accession>A0A370HFM4</accession>
<organism evidence="3 4">
    <name type="scientific">Nocardia mexicana</name>
    <dbReference type="NCBI Taxonomy" id="279262"/>
    <lineage>
        <taxon>Bacteria</taxon>
        <taxon>Bacillati</taxon>
        <taxon>Actinomycetota</taxon>
        <taxon>Actinomycetes</taxon>
        <taxon>Mycobacteriales</taxon>
        <taxon>Nocardiaceae</taxon>
        <taxon>Nocardia</taxon>
    </lineage>
</organism>
<gene>
    <name evidence="3" type="ORF">DFR68_101641</name>
</gene>
<evidence type="ECO:0000256" key="1">
    <source>
        <dbReference type="ARBA" id="ARBA00022729"/>
    </source>
</evidence>
<dbReference type="InterPro" id="IPR015286">
    <property type="entry name" value="Porin_fam_mycobact-type"/>
</dbReference>
<evidence type="ECO:0000256" key="2">
    <source>
        <dbReference type="SAM" id="SignalP"/>
    </source>
</evidence>
<dbReference type="AlphaFoldDB" id="A0A370HFM4"/>
<dbReference type="InterPro" id="IPR006311">
    <property type="entry name" value="TAT_signal"/>
</dbReference>
<name>A0A370HFM4_9NOCA</name>
<proteinExistence type="predicted"/>
<comment type="caution">
    <text evidence="3">The sequence shown here is derived from an EMBL/GenBank/DDBJ whole genome shotgun (WGS) entry which is preliminary data.</text>
</comment>
<dbReference type="STRING" id="1210089.GCA_001613165_04138"/>
<dbReference type="PROSITE" id="PS51318">
    <property type="entry name" value="TAT"/>
    <property type="match status" value="1"/>
</dbReference>
<keyword evidence="1 2" id="KW-0732">Signal</keyword>
<dbReference type="SUPFAM" id="SSF56959">
    <property type="entry name" value="Leukocidin-like"/>
    <property type="match status" value="1"/>
</dbReference>
<sequence>MRDKSRRATVRTATVARATAAAAAVTLAVALGGGTAGAGVDSVNSIVDRGDRSVEAIQSDTRIDFVPPLDGNPLSREWFHHGRASYRVAGPDADNWQGHITIGYMVGYPATFNGKIKFQYYTPGLGVELGNEPKLQLFDLIPQLGVELEVGFGPGIQTIECAGGDIFGRDGFIQMSGFHGSVTGVLGQTTIRPFVKVVSAAGDTVVTYGPVWTI</sequence>
<feature type="signal peptide" evidence="2">
    <location>
        <begin position="1"/>
        <end position="38"/>
    </location>
</feature>
<dbReference type="Gene3D" id="2.60.40.1650">
    <property type="entry name" value="Porin MspA (Ig-like beta-sandwich domain)"/>
    <property type="match status" value="1"/>
</dbReference>
<dbReference type="Gene3D" id="2.10.300.10">
    <property type="entry name" value="Porin MspA ribbon domain"/>
    <property type="match status" value="1"/>
</dbReference>
<feature type="chain" id="PRO_5016843431" evidence="2">
    <location>
        <begin position="39"/>
        <end position="214"/>
    </location>
</feature>
<protein>
    <submittedName>
        <fullName evidence="3">MspA protein</fullName>
    </submittedName>
</protein>